<comment type="caution">
    <text evidence="2">The sequence shown here is derived from an EMBL/GenBank/DDBJ whole genome shotgun (WGS) entry which is preliminary data.</text>
</comment>
<keyword evidence="3" id="KW-1185">Reference proteome</keyword>
<evidence type="ECO:0000313" key="2">
    <source>
        <dbReference type="EMBL" id="GAA5137431.1"/>
    </source>
</evidence>
<evidence type="ECO:0000313" key="3">
    <source>
        <dbReference type="Proteomes" id="UP001499852"/>
    </source>
</evidence>
<keyword evidence="1" id="KW-0732">Signal</keyword>
<accession>A0ABP9P5A1</accession>
<reference evidence="3" key="1">
    <citation type="journal article" date="2019" name="Int. J. Syst. Evol. Microbiol.">
        <title>The Global Catalogue of Microorganisms (GCM) 10K type strain sequencing project: providing services to taxonomists for standard genome sequencing and annotation.</title>
        <authorList>
            <consortium name="The Broad Institute Genomics Platform"/>
            <consortium name="The Broad Institute Genome Sequencing Center for Infectious Disease"/>
            <person name="Wu L."/>
            <person name="Ma J."/>
        </authorList>
    </citation>
    <scope>NUCLEOTIDE SEQUENCE [LARGE SCALE GENOMIC DNA]</scope>
    <source>
        <strain evidence="3">JCM 18053</strain>
    </source>
</reference>
<name>A0ABP9P5A1_9BACT</name>
<sequence length="265" mass="26544">MKNILTGVPALICGLLAIAAQSLFGAGSGYVAAANTYDAAVDVHKTKRTRTNDAAVSARHLLWKEGTTPGTTVALCGANDIPLGTIDNTESSTGIAQDVLLLGRGMTKKMVASEAMATLGVNVYAAASGKIALNGVVKVGVLRTTAAADGDVVEVEDCVPVVQPNGKATVAGGTLAIPVTRRIASKTTGGAEALTLADGLPGQQLTVILATDGGDGTLTPTTKTGFTSIVFADVGDTAHLLFVDATVGWTIQGLSGAAAPPTFNA</sequence>
<dbReference type="EMBL" id="BAABIA010000003">
    <property type="protein sequence ID" value="GAA5137431.1"/>
    <property type="molecule type" value="Genomic_DNA"/>
</dbReference>
<organism evidence="2 3">
    <name type="scientific">Prosthecobacter algae</name>
    <dbReference type="NCBI Taxonomy" id="1144682"/>
    <lineage>
        <taxon>Bacteria</taxon>
        <taxon>Pseudomonadati</taxon>
        <taxon>Verrucomicrobiota</taxon>
        <taxon>Verrucomicrobiia</taxon>
        <taxon>Verrucomicrobiales</taxon>
        <taxon>Verrucomicrobiaceae</taxon>
        <taxon>Prosthecobacter</taxon>
    </lineage>
</organism>
<evidence type="ECO:0000256" key="1">
    <source>
        <dbReference type="SAM" id="SignalP"/>
    </source>
</evidence>
<dbReference type="Proteomes" id="UP001499852">
    <property type="component" value="Unassembled WGS sequence"/>
</dbReference>
<feature type="signal peptide" evidence="1">
    <location>
        <begin position="1"/>
        <end position="25"/>
    </location>
</feature>
<feature type="chain" id="PRO_5046498441" evidence="1">
    <location>
        <begin position="26"/>
        <end position="265"/>
    </location>
</feature>
<proteinExistence type="predicted"/>
<protein>
    <submittedName>
        <fullName evidence="2">Uncharacterized protein</fullName>
    </submittedName>
</protein>
<gene>
    <name evidence="2" type="ORF">GCM10023213_14090</name>
</gene>